<dbReference type="Proteomes" id="UP000318681">
    <property type="component" value="Unassembled WGS sequence"/>
</dbReference>
<dbReference type="InterPro" id="IPR030395">
    <property type="entry name" value="GP_PDE_dom"/>
</dbReference>
<proteinExistence type="predicted"/>
<protein>
    <submittedName>
        <fullName evidence="2">Glycerophosphodiester phosphodiesterase</fullName>
    </submittedName>
</protein>
<name>A0A558R9T7_9SPHN</name>
<dbReference type="AlphaFoldDB" id="A0A558R9T7"/>
<dbReference type="InterPro" id="IPR017946">
    <property type="entry name" value="PLC-like_Pdiesterase_TIM-brl"/>
</dbReference>
<dbReference type="GO" id="GO:0008081">
    <property type="term" value="F:phosphoric diester hydrolase activity"/>
    <property type="evidence" value="ECO:0007669"/>
    <property type="project" value="InterPro"/>
</dbReference>
<reference evidence="2 3" key="1">
    <citation type="submission" date="2019-07" db="EMBL/GenBank/DDBJ databases">
        <title>Sphingomonas solaris sp. nov., isolated from a solar panel from Boston, Massachusetts.</title>
        <authorList>
            <person name="Tanner K."/>
            <person name="Pascual J."/>
            <person name="Mancuso C."/>
            <person name="Pereto J."/>
            <person name="Khalil A."/>
            <person name="Vilanova C."/>
        </authorList>
    </citation>
    <scope>NUCLEOTIDE SEQUENCE [LARGE SCALE GENOMIC DNA]</scope>
    <source>
        <strain evidence="2 3">R4DWN</strain>
    </source>
</reference>
<dbReference type="PANTHER" id="PTHR46211">
    <property type="entry name" value="GLYCEROPHOSPHORYL DIESTER PHOSPHODIESTERASE"/>
    <property type="match status" value="1"/>
</dbReference>
<evidence type="ECO:0000259" key="1">
    <source>
        <dbReference type="PROSITE" id="PS51704"/>
    </source>
</evidence>
<evidence type="ECO:0000313" key="2">
    <source>
        <dbReference type="EMBL" id="TVV76153.1"/>
    </source>
</evidence>
<keyword evidence="3" id="KW-1185">Reference proteome</keyword>
<dbReference type="Pfam" id="PF03009">
    <property type="entry name" value="GDPD"/>
    <property type="match status" value="1"/>
</dbReference>
<dbReference type="PROSITE" id="PS51704">
    <property type="entry name" value="GP_PDE"/>
    <property type="match status" value="1"/>
</dbReference>
<dbReference type="EMBL" id="VNIM01000013">
    <property type="protein sequence ID" value="TVV76153.1"/>
    <property type="molecule type" value="Genomic_DNA"/>
</dbReference>
<dbReference type="SUPFAM" id="SSF51695">
    <property type="entry name" value="PLC-like phosphodiesterases"/>
    <property type="match status" value="1"/>
</dbReference>
<feature type="domain" description="GP-PDE" evidence="1">
    <location>
        <begin position="26"/>
        <end position="252"/>
    </location>
</feature>
<dbReference type="RefSeq" id="WP_145148869.1">
    <property type="nucleotide sequence ID" value="NZ_VNIM01000013.1"/>
</dbReference>
<accession>A0A558R9T7</accession>
<dbReference type="OrthoDB" id="384721at2"/>
<evidence type="ECO:0000313" key="3">
    <source>
        <dbReference type="Proteomes" id="UP000318681"/>
    </source>
</evidence>
<gene>
    <name evidence="2" type="ORF">FOY91_05300</name>
</gene>
<sequence>MRSSPFALPDRLIATPAEKRVAFLRGRSFAHRGLHGAGVIENSRAAFRAAIAVGHGIECDVQAAQGGEAFVFHDDTLDRLTGESGALADRAAATLDTVALSGTDEMLPRLTEMLALVSGRVPLLIEVKAGHGGIGPLCVSVRRALEGYRGPVAVMSFNPEVGRWFADHAPRLTRGLVVSEQGKPRLRGTAERWLSLWRARPDFLAYDVRDLPSRFAARARRRDMPVLTWTVRDAAAEARATAHADAPIYERP</sequence>
<dbReference type="Gene3D" id="3.20.20.190">
    <property type="entry name" value="Phosphatidylinositol (PI) phosphodiesterase"/>
    <property type="match status" value="1"/>
</dbReference>
<dbReference type="GO" id="GO:0006629">
    <property type="term" value="P:lipid metabolic process"/>
    <property type="evidence" value="ECO:0007669"/>
    <property type="project" value="InterPro"/>
</dbReference>
<comment type="caution">
    <text evidence="2">The sequence shown here is derived from an EMBL/GenBank/DDBJ whole genome shotgun (WGS) entry which is preliminary data.</text>
</comment>
<organism evidence="2 3">
    <name type="scientific">Alterirhizorhabdus solaris</name>
    <dbReference type="NCBI Taxonomy" id="2529389"/>
    <lineage>
        <taxon>Bacteria</taxon>
        <taxon>Pseudomonadati</taxon>
        <taxon>Pseudomonadota</taxon>
        <taxon>Alphaproteobacteria</taxon>
        <taxon>Sphingomonadales</taxon>
        <taxon>Rhizorhabdaceae</taxon>
        <taxon>Alterirhizorhabdus</taxon>
    </lineage>
</organism>
<dbReference type="PANTHER" id="PTHR46211:SF1">
    <property type="entry name" value="GLYCEROPHOSPHODIESTER PHOSPHODIESTERASE, CYTOPLASMIC"/>
    <property type="match status" value="1"/>
</dbReference>